<keyword evidence="4" id="KW-1185">Reference proteome</keyword>
<evidence type="ECO:0000313" key="4">
    <source>
        <dbReference type="Proteomes" id="UP000478052"/>
    </source>
</evidence>
<dbReference type="Pfam" id="PF21787">
    <property type="entry name" value="TNP-like_RNaseH_N"/>
    <property type="match status" value="1"/>
</dbReference>
<keyword evidence="1" id="KW-0812">Transmembrane</keyword>
<dbReference type="Proteomes" id="UP000478052">
    <property type="component" value="Unassembled WGS sequence"/>
</dbReference>
<proteinExistence type="predicted"/>
<name>A0A6G0Y406_APHCR</name>
<gene>
    <name evidence="3" type="ORF">FWK35_00021406</name>
</gene>
<accession>A0A6G0Y406</accession>
<evidence type="ECO:0000259" key="2">
    <source>
        <dbReference type="Pfam" id="PF21787"/>
    </source>
</evidence>
<keyword evidence="1" id="KW-1133">Transmembrane helix</keyword>
<reference evidence="3 4" key="1">
    <citation type="submission" date="2019-08" db="EMBL/GenBank/DDBJ databases">
        <title>Whole genome of Aphis craccivora.</title>
        <authorList>
            <person name="Voronova N.V."/>
            <person name="Shulinski R.S."/>
            <person name="Bandarenka Y.V."/>
            <person name="Zhorov D.G."/>
            <person name="Warner D."/>
        </authorList>
    </citation>
    <scope>NUCLEOTIDE SEQUENCE [LARGE SCALE GENOMIC DNA]</scope>
    <source>
        <strain evidence="3">180601</strain>
        <tissue evidence="3">Whole Body</tissue>
    </source>
</reference>
<dbReference type="OrthoDB" id="6593860at2759"/>
<dbReference type="EMBL" id="VUJU01006423">
    <property type="protein sequence ID" value="KAF0748569.1"/>
    <property type="molecule type" value="Genomic_DNA"/>
</dbReference>
<sequence length="259" mass="30448">MDSIKMKKYRISKGKIIFIPPRGYRFLRYQILLPLRSVNTIRRNLLAIKIGCGFDLNFFKLLVKKFNSKSEHQKLGCLIYDEIILRKSINFDLYWTTDYGDEIPTKINSKSCFSHNVAKLGFYSYKVNISVFLQFIFIINLIGAYLTKLIVKAILLLEKAGRKVVGLTGDGATTNRNMLKLLGINVNEDNFKNYFNNPFYNTRKVYVFSDAPHLMKTVHNRLYDKKQLKVINLKLHPEKSYIKWEHYYNVYKNEELSLT</sequence>
<feature type="non-terminal residue" evidence="3">
    <location>
        <position position="259"/>
    </location>
</feature>
<feature type="transmembrane region" description="Helical" evidence="1">
    <location>
        <begin position="127"/>
        <end position="146"/>
    </location>
</feature>
<protein>
    <recommendedName>
        <fullName evidence="2">Transposable element P transposase-like RNase H domain-containing protein</fullName>
    </recommendedName>
</protein>
<comment type="caution">
    <text evidence="3">The sequence shown here is derived from an EMBL/GenBank/DDBJ whole genome shotgun (WGS) entry which is preliminary data.</text>
</comment>
<keyword evidence="1" id="KW-0472">Membrane</keyword>
<evidence type="ECO:0000256" key="1">
    <source>
        <dbReference type="SAM" id="Phobius"/>
    </source>
</evidence>
<evidence type="ECO:0000313" key="3">
    <source>
        <dbReference type="EMBL" id="KAF0748569.1"/>
    </source>
</evidence>
<organism evidence="3 4">
    <name type="scientific">Aphis craccivora</name>
    <name type="common">Cowpea aphid</name>
    <dbReference type="NCBI Taxonomy" id="307492"/>
    <lineage>
        <taxon>Eukaryota</taxon>
        <taxon>Metazoa</taxon>
        <taxon>Ecdysozoa</taxon>
        <taxon>Arthropoda</taxon>
        <taxon>Hexapoda</taxon>
        <taxon>Insecta</taxon>
        <taxon>Pterygota</taxon>
        <taxon>Neoptera</taxon>
        <taxon>Paraneoptera</taxon>
        <taxon>Hemiptera</taxon>
        <taxon>Sternorrhyncha</taxon>
        <taxon>Aphidomorpha</taxon>
        <taxon>Aphidoidea</taxon>
        <taxon>Aphididae</taxon>
        <taxon>Aphidini</taxon>
        <taxon>Aphis</taxon>
        <taxon>Aphis</taxon>
    </lineage>
</organism>
<feature type="domain" description="Transposable element P transposase-like RNase H" evidence="2">
    <location>
        <begin position="52"/>
        <end position="183"/>
    </location>
</feature>
<dbReference type="InterPro" id="IPR048365">
    <property type="entry name" value="TNP-like_RNaseH_N"/>
</dbReference>
<dbReference type="AlphaFoldDB" id="A0A6G0Y406"/>